<comment type="caution">
    <text evidence="2">The sequence shown here is derived from an EMBL/GenBank/DDBJ whole genome shotgun (WGS) entry which is preliminary data.</text>
</comment>
<dbReference type="Proteomes" id="UP000599109">
    <property type="component" value="Unassembled WGS sequence"/>
</dbReference>
<reference evidence="2 3" key="1">
    <citation type="journal article" date="2017" name="Int. J. Syst. Evol. Microbiol.">
        <title>Ramlibacter monticola sp. nov., isolated from forest soil.</title>
        <authorList>
            <person name="Chaudhary D.K."/>
            <person name="Kim J."/>
        </authorList>
    </citation>
    <scope>NUCLEOTIDE SEQUENCE [LARGE SCALE GENOMIC DNA]</scope>
    <source>
        <strain evidence="2 3">KACC 19175</strain>
    </source>
</reference>
<proteinExistence type="predicted"/>
<evidence type="ECO:0000256" key="1">
    <source>
        <dbReference type="SAM" id="MobiDB-lite"/>
    </source>
</evidence>
<protein>
    <submittedName>
        <fullName evidence="2">Uncharacterized protein</fullName>
    </submittedName>
</protein>
<gene>
    <name evidence="2" type="ORF">JJ685_25470</name>
</gene>
<name>A0A936Z693_9BURK</name>
<keyword evidence="3" id="KW-1185">Reference proteome</keyword>
<sequence length="130" mass="14671">MTGTDLPLLDAEGLRRLAAALPQQPCRACAAIRAPGWESLPASLDRDRLRKVASLRQPQVEDPTLEEHHPDGTHGWSPDAPIAPAFFPYNRCDVWQCVQCGRAFLRYTEYGGYYVEERIRELRPRLIVAA</sequence>
<accession>A0A936Z693</accession>
<dbReference type="EMBL" id="JAEQNE010000008">
    <property type="protein sequence ID" value="MBL0394514.1"/>
    <property type="molecule type" value="Genomic_DNA"/>
</dbReference>
<organism evidence="2 3">
    <name type="scientific">Ramlibacter monticola</name>
    <dbReference type="NCBI Taxonomy" id="1926872"/>
    <lineage>
        <taxon>Bacteria</taxon>
        <taxon>Pseudomonadati</taxon>
        <taxon>Pseudomonadota</taxon>
        <taxon>Betaproteobacteria</taxon>
        <taxon>Burkholderiales</taxon>
        <taxon>Comamonadaceae</taxon>
        <taxon>Ramlibacter</taxon>
    </lineage>
</organism>
<dbReference type="AlphaFoldDB" id="A0A936Z693"/>
<evidence type="ECO:0000313" key="3">
    <source>
        <dbReference type="Proteomes" id="UP000599109"/>
    </source>
</evidence>
<dbReference type="RefSeq" id="WP_201677179.1">
    <property type="nucleotide sequence ID" value="NZ_JAEQNE010000008.1"/>
</dbReference>
<feature type="region of interest" description="Disordered" evidence="1">
    <location>
        <begin position="55"/>
        <end position="77"/>
    </location>
</feature>
<evidence type="ECO:0000313" key="2">
    <source>
        <dbReference type="EMBL" id="MBL0394514.1"/>
    </source>
</evidence>